<reference evidence="1 2" key="1">
    <citation type="submission" date="2015-11" db="EMBL/GenBank/DDBJ databases">
        <title>Genomic analysis of 38 Legionella species identifies large and diverse effector repertoires.</title>
        <authorList>
            <person name="Burstein D."/>
            <person name="Amaro F."/>
            <person name="Zusman T."/>
            <person name="Lifshitz Z."/>
            <person name="Cohen O."/>
            <person name="Gilbert J.A."/>
            <person name="Pupko T."/>
            <person name="Shuman H.A."/>
            <person name="Segal G."/>
        </authorList>
    </citation>
    <scope>NUCLEOTIDE SEQUENCE [LARGE SCALE GENOMIC DNA]</scope>
    <source>
        <strain evidence="1 2">Oak Ridge-10</strain>
    </source>
</reference>
<evidence type="ECO:0000313" key="2">
    <source>
        <dbReference type="Proteomes" id="UP000054858"/>
    </source>
</evidence>
<dbReference type="PATRIC" id="fig|29423.5.peg.1810"/>
<dbReference type="AlphaFoldDB" id="A0A0W0X0F4"/>
<dbReference type="Gene3D" id="1.25.40.20">
    <property type="entry name" value="Ankyrin repeat-containing domain"/>
    <property type="match status" value="1"/>
</dbReference>
<gene>
    <name evidence="1" type="ORF">Loak_1729</name>
</gene>
<name>A0A0W0X0F4_9GAMM</name>
<proteinExistence type="predicted"/>
<dbReference type="SUPFAM" id="SSF48403">
    <property type="entry name" value="Ankyrin repeat"/>
    <property type="match status" value="1"/>
</dbReference>
<comment type="caution">
    <text evidence="1">The sequence shown here is derived from an EMBL/GenBank/DDBJ whole genome shotgun (WGS) entry which is preliminary data.</text>
</comment>
<organism evidence="1 2">
    <name type="scientific">Legionella oakridgensis</name>
    <dbReference type="NCBI Taxonomy" id="29423"/>
    <lineage>
        <taxon>Bacteria</taxon>
        <taxon>Pseudomonadati</taxon>
        <taxon>Pseudomonadota</taxon>
        <taxon>Gammaproteobacteria</taxon>
        <taxon>Legionellales</taxon>
        <taxon>Legionellaceae</taxon>
        <taxon>Legionella</taxon>
    </lineage>
</organism>
<dbReference type="RefSeq" id="WP_147370112.1">
    <property type="nucleotide sequence ID" value="NZ_LCUA01000004.1"/>
</dbReference>
<dbReference type="Proteomes" id="UP000054858">
    <property type="component" value="Unassembled WGS sequence"/>
</dbReference>
<evidence type="ECO:0000313" key="1">
    <source>
        <dbReference type="EMBL" id="KTD38053.1"/>
    </source>
</evidence>
<dbReference type="EMBL" id="LNYP01000029">
    <property type="protein sequence ID" value="KTD38053.1"/>
    <property type="molecule type" value="Genomic_DNA"/>
</dbReference>
<dbReference type="InterPro" id="IPR036770">
    <property type="entry name" value="Ankyrin_rpt-contain_sf"/>
</dbReference>
<accession>A0A0W0X0F4</accession>
<protein>
    <submittedName>
        <fullName evidence="1">Uncharacterized protein</fullName>
    </submittedName>
</protein>
<sequence length="673" mass="75397">MFSHTILGKMAEMFSASAPHGLCYGGVGMWMNAMFARDLSSFEARLITLSTYFHSPTALIEGITAVRTKVKNGMPITEKEYQLLEIEAFFQMQKMLLTSHSDISLVGEVAISQMDMAAKLKLFSDFSGERNPAVTRIHGVTRAFAPATLNDYLIRLTPILEKAQESGKPYPLMLNANGHGVGFHYDQAHKTWTLFDLNLLSADNPTGQLSGLSVDELTNKLFEVADFYKSQGFLIAGIQVIGEENIELSKALVELDATIPVQSLHFLIKDGEGKSLLECARINADNIPPPNEFEDERIERLILAIQVNDADVVVSQLSRFTAEEQWALINNPFFEYLLYQNATLTCLQYFLPEDLDDELGQEQLLKALEKAVNADRDDLVYEIVSKLNEHAVGRLEFLLALNAAMSAKGNSALILLQKLEQEFYSYRAETWLTLLKNAFYNGALHNVQAMAKEPERLFFKDGAGFNALHLAIRHGNEEMVEWVLSQMAIRPKELVTKAFERTAYGLNAFDYARLYGEESLQKKILASVTSAFQTLTPTERANIPDFESQIIFPPNGIQRIWSNLINKLSQWFWSCVHYIADGFNRIKNAMVSIMKCASLPEEELMPGSTTAKISLTLAQGDRQTATTALKTSGFVQQELGVPIPHSEVLFKAMTFETKTQESESPHHDSRPGF</sequence>